<keyword evidence="1" id="KW-0812">Transmembrane</keyword>
<dbReference type="PANTHER" id="PTHR31061:SF24">
    <property type="entry name" value="LD22376P"/>
    <property type="match status" value="1"/>
</dbReference>
<feature type="transmembrane region" description="Helical" evidence="1">
    <location>
        <begin position="57"/>
        <end position="79"/>
    </location>
</feature>
<evidence type="ECO:0000313" key="3">
    <source>
        <dbReference type="EMBL" id="GAA4432702.1"/>
    </source>
</evidence>
<gene>
    <name evidence="3" type="ORF">GCM10023188_21360</name>
</gene>
<keyword evidence="1" id="KW-0472">Membrane</keyword>
<dbReference type="Pfam" id="PF07786">
    <property type="entry name" value="HGSNAT_cat"/>
    <property type="match status" value="1"/>
</dbReference>
<keyword evidence="3" id="KW-0012">Acyltransferase</keyword>
<feature type="domain" description="Heparan-alpha-glucosaminide N-acetyltransferase catalytic" evidence="2">
    <location>
        <begin position="23"/>
        <end position="177"/>
    </location>
</feature>
<feature type="transmembrane region" description="Helical" evidence="1">
    <location>
        <begin position="322"/>
        <end position="341"/>
    </location>
</feature>
<keyword evidence="1" id="KW-1133">Transmembrane helix</keyword>
<feature type="transmembrane region" description="Helical" evidence="1">
    <location>
        <begin position="163"/>
        <end position="181"/>
    </location>
</feature>
<dbReference type="Proteomes" id="UP001500552">
    <property type="component" value="Unassembled WGS sequence"/>
</dbReference>
<organism evidence="3 4">
    <name type="scientific">Pontibacter saemangeumensis</name>
    <dbReference type="NCBI Taxonomy" id="1084525"/>
    <lineage>
        <taxon>Bacteria</taxon>
        <taxon>Pseudomonadati</taxon>
        <taxon>Bacteroidota</taxon>
        <taxon>Cytophagia</taxon>
        <taxon>Cytophagales</taxon>
        <taxon>Hymenobacteraceae</taxon>
        <taxon>Pontibacter</taxon>
    </lineage>
</organism>
<comment type="caution">
    <text evidence="3">The sequence shown here is derived from an EMBL/GenBank/DDBJ whole genome shotgun (WGS) entry which is preliminary data.</text>
</comment>
<accession>A0ABP8LMS1</accession>
<keyword evidence="4" id="KW-1185">Reference proteome</keyword>
<dbReference type="GO" id="GO:0016746">
    <property type="term" value="F:acyltransferase activity"/>
    <property type="evidence" value="ECO:0007669"/>
    <property type="project" value="UniProtKB-KW"/>
</dbReference>
<evidence type="ECO:0000313" key="4">
    <source>
        <dbReference type="Proteomes" id="UP001500552"/>
    </source>
</evidence>
<sequence length="391" mass="43574">MNKLFTAQAISPDGLLKETTRQRYLSLDVLRGMTIALMIVVNTPGSWQTIYAPFRHAAWHGFTITDLVFPTFLFVVGNAMSFSMRKFDAQGEGAFLKKVLTRTALIFLIGLFLNAFPFVSYTDSGELALMDFSSLRIMGVLQRIALCYGIAALVIHYLKVKGAIVFSAVALLSYWAMLYYFGDQPDPYSLEGNAALKFDLLLLPAENLYGGYGIPFDPEGLLSTLPAIVNVIGGFLAGLYIQRNGNNRGTVFKLALAAAACIVVALVWDVYFPINKPIWTSSYVVYTIGLDLLVLAVLMLVIEVAGYKGWTYFFEVFGRNPLFIYALSGIIIELLGLIPVGDTSLRGWLYDNLYLSWLAGNNASLLFAISYMLLLWLIGYWMDKKRVYIKV</sequence>
<feature type="transmembrane region" description="Helical" evidence="1">
    <location>
        <begin position="220"/>
        <end position="239"/>
    </location>
</feature>
<name>A0ABP8LMS1_9BACT</name>
<protein>
    <submittedName>
        <fullName evidence="3">Acyltransferase family protein</fullName>
    </submittedName>
</protein>
<evidence type="ECO:0000259" key="2">
    <source>
        <dbReference type="Pfam" id="PF07786"/>
    </source>
</evidence>
<feature type="transmembrane region" description="Helical" evidence="1">
    <location>
        <begin position="140"/>
        <end position="158"/>
    </location>
</feature>
<feature type="transmembrane region" description="Helical" evidence="1">
    <location>
        <begin position="99"/>
        <end position="120"/>
    </location>
</feature>
<dbReference type="RefSeq" id="WP_345158926.1">
    <property type="nucleotide sequence ID" value="NZ_BAABHC010000014.1"/>
</dbReference>
<dbReference type="EMBL" id="BAABHC010000014">
    <property type="protein sequence ID" value="GAA4432702.1"/>
    <property type="molecule type" value="Genomic_DNA"/>
</dbReference>
<proteinExistence type="predicted"/>
<evidence type="ECO:0000256" key="1">
    <source>
        <dbReference type="SAM" id="Phobius"/>
    </source>
</evidence>
<feature type="transmembrane region" description="Helical" evidence="1">
    <location>
        <begin position="283"/>
        <end position="302"/>
    </location>
</feature>
<dbReference type="InterPro" id="IPR012429">
    <property type="entry name" value="HGSNAT_cat"/>
</dbReference>
<feature type="transmembrane region" description="Helical" evidence="1">
    <location>
        <begin position="361"/>
        <end position="382"/>
    </location>
</feature>
<keyword evidence="3" id="KW-0808">Transferase</keyword>
<feature type="transmembrane region" description="Helical" evidence="1">
    <location>
        <begin position="251"/>
        <end position="271"/>
    </location>
</feature>
<reference evidence="4" key="1">
    <citation type="journal article" date="2019" name="Int. J. Syst. Evol. Microbiol.">
        <title>The Global Catalogue of Microorganisms (GCM) 10K type strain sequencing project: providing services to taxonomists for standard genome sequencing and annotation.</title>
        <authorList>
            <consortium name="The Broad Institute Genomics Platform"/>
            <consortium name="The Broad Institute Genome Sequencing Center for Infectious Disease"/>
            <person name="Wu L."/>
            <person name="Ma J."/>
        </authorList>
    </citation>
    <scope>NUCLEOTIDE SEQUENCE [LARGE SCALE GENOMIC DNA]</scope>
    <source>
        <strain evidence="4">JCM 17926</strain>
    </source>
</reference>
<feature type="transmembrane region" description="Helical" evidence="1">
    <location>
        <begin position="24"/>
        <end position="45"/>
    </location>
</feature>
<dbReference type="PANTHER" id="PTHR31061">
    <property type="entry name" value="LD22376P"/>
    <property type="match status" value="1"/>
</dbReference>